<proteinExistence type="predicted"/>
<evidence type="ECO:0000313" key="2">
    <source>
        <dbReference type="EMBL" id="QDV07631.1"/>
    </source>
</evidence>
<feature type="compositionally biased region" description="Pro residues" evidence="1">
    <location>
        <begin position="19"/>
        <end position="28"/>
    </location>
</feature>
<evidence type="ECO:0000313" key="3">
    <source>
        <dbReference type="Proteomes" id="UP000320390"/>
    </source>
</evidence>
<dbReference type="OrthoDB" id="285578at2"/>
<dbReference type="InterPro" id="IPR036412">
    <property type="entry name" value="HAD-like_sf"/>
</dbReference>
<organism evidence="2 3">
    <name type="scientific">Saltatorellus ferox</name>
    <dbReference type="NCBI Taxonomy" id="2528018"/>
    <lineage>
        <taxon>Bacteria</taxon>
        <taxon>Pseudomonadati</taxon>
        <taxon>Planctomycetota</taxon>
        <taxon>Planctomycetia</taxon>
        <taxon>Planctomycetia incertae sedis</taxon>
        <taxon>Saltatorellus</taxon>
    </lineage>
</organism>
<dbReference type="Gene3D" id="3.40.50.1000">
    <property type="entry name" value="HAD superfamily/HAD-like"/>
    <property type="match status" value="1"/>
</dbReference>
<dbReference type="RefSeq" id="WP_145198850.1">
    <property type="nucleotide sequence ID" value="NZ_CP036434.1"/>
</dbReference>
<feature type="region of interest" description="Disordered" evidence="1">
    <location>
        <begin position="1"/>
        <end position="28"/>
    </location>
</feature>
<dbReference type="EMBL" id="CP036434">
    <property type="protein sequence ID" value="QDV07631.1"/>
    <property type="molecule type" value="Genomic_DNA"/>
</dbReference>
<protein>
    <submittedName>
        <fullName evidence="2">D-glycero-alpha-D-manno-heptose-1,7-bisphosphate 7-phosphatase</fullName>
        <ecNumber evidence="2">3.1.3.83</ecNumber>
    </submittedName>
</protein>
<dbReference type="InterPro" id="IPR023214">
    <property type="entry name" value="HAD_sf"/>
</dbReference>
<dbReference type="EC" id="3.1.3.83" evidence="2"/>
<accession>A0A518EU84</accession>
<dbReference type="Proteomes" id="UP000320390">
    <property type="component" value="Chromosome"/>
</dbReference>
<gene>
    <name evidence="2" type="primary">gmhB_2</name>
    <name evidence="2" type="ORF">Poly30_31590</name>
</gene>
<reference evidence="2 3" key="1">
    <citation type="submission" date="2019-02" db="EMBL/GenBank/DDBJ databases">
        <title>Deep-cultivation of Planctomycetes and their phenomic and genomic characterization uncovers novel biology.</title>
        <authorList>
            <person name="Wiegand S."/>
            <person name="Jogler M."/>
            <person name="Boedeker C."/>
            <person name="Pinto D."/>
            <person name="Vollmers J."/>
            <person name="Rivas-Marin E."/>
            <person name="Kohn T."/>
            <person name="Peeters S.H."/>
            <person name="Heuer A."/>
            <person name="Rast P."/>
            <person name="Oberbeckmann S."/>
            <person name="Bunk B."/>
            <person name="Jeske O."/>
            <person name="Meyerdierks A."/>
            <person name="Storesund J.E."/>
            <person name="Kallscheuer N."/>
            <person name="Luecker S."/>
            <person name="Lage O.M."/>
            <person name="Pohl T."/>
            <person name="Merkel B.J."/>
            <person name="Hornburger P."/>
            <person name="Mueller R.-W."/>
            <person name="Bruemmer F."/>
            <person name="Labrenz M."/>
            <person name="Spormann A.M."/>
            <person name="Op den Camp H."/>
            <person name="Overmann J."/>
            <person name="Amann R."/>
            <person name="Jetten M.S.M."/>
            <person name="Mascher T."/>
            <person name="Medema M.H."/>
            <person name="Devos D.P."/>
            <person name="Kaster A.-K."/>
            <person name="Ovreas L."/>
            <person name="Rohde M."/>
            <person name="Galperin M.Y."/>
            <person name="Jogler C."/>
        </authorList>
    </citation>
    <scope>NUCLEOTIDE SEQUENCE [LARGE SCALE GENOMIC DNA]</scope>
    <source>
        <strain evidence="2 3">Poly30</strain>
    </source>
</reference>
<keyword evidence="3" id="KW-1185">Reference proteome</keyword>
<name>A0A518EU84_9BACT</name>
<evidence type="ECO:0000256" key="1">
    <source>
        <dbReference type="SAM" id="MobiDB-lite"/>
    </source>
</evidence>
<dbReference type="GO" id="GO:0016787">
    <property type="term" value="F:hydrolase activity"/>
    <property type="evidence" value="ECO:0007669"/>
    <property type="project" value="UniProtKB-KW"/>
</dbReference>
<dbReference type="SUPFAM" id="SSF56784">
    <property type="entry name" value="HAD-like"/>
    <property type="match status" value="1"/>
</dbReference>
<keyword evidence="2" id="KW-0378">Hydrolase</keyword>
<dbReference type="AlphaFoldDB" id="A0A518EU84"/>
<sequence length="222" mass="23984">MNPHPHHLGASSEGAVPQSPIPQQPPSWGPPTRGVFVNVLGTIVAPLENGNFPEIGDAVFYEGVLDGLFKVTQSGWNLYLMGNIDSVAFGRQGVEEWRSFSKGLHDHLRGHGIKLKRDYCCIDHPEGVKGQNNDSVYLLPGTGAMHHAAQADGVNLSVSWVIGDSTVELVAGWRADCRLVAVQTGQGLRDGAFQVEPELWSRTAAGALKEISNDLTMLRRVA</sequence>